<proteinExistence type="predicted"/>
<organism evidence="1 2">
    <name type="scientific">Rhododendron griersonianum</name>
    <dbReference type="NCBI Taxonomy" id="479676"/>
    <lineage>
        <taxon>Eukaryota</taxon>
        <taxon>Viridiplantae</taxon>
        <taxon>Streptophyta</taxon>
        <taxon>Embryophyta</taxon>
        <taxon>Tracheophyta</taxon>
        <taxon>Spermatophyta</taxon>
        <taxon>Magnoliopsida</taxon>
        <taxon>eudicotyledons</taxon>
        <taxon>Gunneridae</taxon>
        <taxon>Pentapetalae</taxon>
        <taxon>asterids</taxon>
        <taxon>Ericales</taxon>
        <taxon>Ericaceae</taxon>
        <taxon>Ericoideae</taxon>
        <taxon>Rhodoreae</taxon>
        <taxon>Rhododendron</taxon>
    </lineage>
</organism>
<name>A0AAV6K5Y2_9ERIC</name>
<dbReference type="AlphaFoldDB" id="A0AAV6K5Y2"/>
<reference evidence="1" key="1">
    <citation type="submission" date="2020-08" db="EMBL/GenBank/DDBJ databases">
        <title>Plant Genome Project.</title>
        <authorList>
            <person name="Zhang R.-G."/>
        </authorList>
    </citation>
    <scope>NUCLEOTIDE SEQUENCE</scope>
    <source>
        <strain evidence="1">WSP0</strain>
        <tissue evidence="1">Leaf</tissue>
    </source>
</reference>
<dbReference type="Proteomes" id="UP000823749">
    <property type="component" value="Chromosome 5"/>
</dbReference>
<accession>A0AAV6K5Y2</accession>
<evidence type="ECO:0008006" key="3">
    <source>
        <dbReference type="Google" id="ProtNLM"/>
    </source>
</evidence>
<sequence>MTTLVVRRQWWTAKADSSERLTAMSIWRWALAVGVSLRGWVARDDRLWGGGGGGRNVSTYHYRSCIGSEIKFRVGIKPNLERRTGL</sequence>
<evidence type="ECO:0000313" key="2">
    <source>
        <dbReference type="Proteomes" id="UP000823749"/>
    </source>
</evidence>
<dbReference type="EMBL" id="JACTNZ010000005">
    <property type="protein sequence ID" value="KAG5547881.1"/>
    <property type="molecule type" value="Genomic_DNA"/>
</dbReference>
<comment type="caution">
    <text evidence="1">The sequence shown here is derived from an EMBL/GenBank/DDBJ whole genome shotgun (WGS) entry which is preliminary data.</text>
</comment>
<evidence type="ECO:0000313" key="1">
    <source>
        <dbReference type="EMBL" id="KAG5547881.1"/>
    </source>
</evidence>
<keyword evidence="2" id="KW-1185">Reference proteome</keyword>
<protein>
    <recommendedName>
        <fullName evidence="3">Secreted protein</fullName>
    </recommendedName>
</protein>
<gene>
    <name evidence="1" type="ORF">RHGRI_013531</name>
</gene>